<gene>
    <name evidence="2" type="primary">LOC110990868</name>
</gene>
<protein>
    <submittedName>
        <fullName evidence="2">Uncharacterized protein LOC110990868</fullName>
    </submittedName>
</protein>
<dbReference type="Proteomes" id="UP000694845">
    <property type="component" value="Unplaced"/>
</dbReference>
<name>A0A8B8A3Z2_ACAPL</name>
<dbReference type="AlphaFoldDB" id="A0A8B8A3Z2"/>
<sequence length="139" mass="16374">MFTSDFEQLAINTSDHRPKVWLRYVDDTFVIWQHGQDNLQLFLEHLNGLHSSIQFTMEQERNGNISFLDVEVTRKEDGSLARTVYHKPTHTDRYLHSTSFYHPKIKSSANRALVRWAYKICDQKNPRPRTPPHHRGTAT</sequence>
<dbReference type="RefSeq" id="XP_022111645.1">
    <property type="nucleotide sequence ID" value="XM_022255953.1"/>
</dbReference>
<dbReference type="PANTHER" id="PTHR21301">
    <property type="entry name" value="REVERSE TRANSCRIPTASE"/>
    <property type="match status" value="1"/>
</dbReference>
<keyword evidence="1" id="KW-1185">Reference proteome</keyword>
<dbReference type="KEGG" id="aplc:110990868"/>
<dbReference type="GeneID" id="110990868"/>
<proteinExistence type="predicted"/>
<dbReference type="OMA" id="GMEESIY"/>
<evidence type="ECO:0000313" key="2">
    <source>
        <dbReference type="RefSeq" id="XP_022111645.1"/>
    </source>
</evidence>
<accession>A0A8B8A3Z2</accession>
<evidence type="ECO:0000313" key="1">
    <source>
        <dbReference type="Proteomes" id="UP000694845"/>
    </source>
</evidence>
<dbReference type="PANTHER" id="PTHR21301:SF11">
    <property type="entry name" value="GIY-YIG DOMAIN-CONTAINING PROTEIN"/>
    <property type="match status" value="1"/>
</dbReference>
<dbReference type="OrthoDB" id="10018421at2759"/>
<organism evidence="1 2">
    <name type="scientific">Acanthaster planci</name>
    <name type="common">Crown-of-thorns starfish</name>
    <dbReference type="NCBI Taxonomy" id="133434"/>
    <lineage>
        <taxon>Eukaryota</taxon>
        <taxon>Metazoa</taxon>
        <taxon>Echinodermata</taxon>
        <taxon>Eleutherozoa</taxon>
        <taxon>Asterozoa</taxon>
        <taxon>Asteroidea</taxon>
        <taxon>Valvatacea</taxon>
        <taxon>Valvatida</taxon>
        <taxon>Acanthasteridae</taxon>
        <taxon>Acanthaster</taxon>
    </lineage>
</organism>
<reference evidence="2" key="1">
    <citation type="submission" date="2025-08" db="UniProtKB">
        <authorList>
            <consortium name="RefSeq"/>
        </authorList>
    </citation>
    <scope>IDENTIFICATION</scope>
</reference>